<organism evidence="2 3">
    <name type="scientific">Histidinibacterium lentulum</name>
    <dbReference type="NCBI Taxonomy" id="2480588"/>
    <lineage>
        <taxon>Bacteria</taxon>
        <taxon>Pseudomonadati</taxon>
        <taxon>Pseudomonadota</taxon>
        <taxon>Alphaproteobacteria</taxon>
        <taxon>Rhodobacterales</taxon>
        <taxon>Paracoccaceae</taxon>
        <taxon>Histidinibacterium</taxon>
    </lineage>
</organism>
<evidence type="ECO:0000259" key="1">
    <source>
        <dbReference type="Pfam" id="PF13883"/>
    </source>
</evidence>
<gene>
    <name evidence="2" type="ORF">EAT49_04755</name>
</gene>
<dbReference type="SUPFAM" id="SSF50475">
    <property type="entry name" value="FMN-binding split barrel"/>
    <property type="match status" value="1"/>
</dbReference>
<accession>A0A3N2R809</accession>
<proteinExistence type="predicted"/>
<dbReference type="PANTHER" id="PTHR13343:SF24">
    <property type="entry name" value="OS07G0573800 PROTEIN"/>
    <property type="match status" value="1"/>
</dbReference>
<dbReference type="GO" id="GO:0005737">
    <property type="term" value="C:cytoplasm"/>
    <property type="evidence" value="ECO:0007669"/>
    <property type="project" value="UniProtKB-ARBA"/>
</dbReference>
<evidence type="ECO:0000313" key="3">
    <source>
        <dbReference type="Proteomes" id="UP000268016"/>
    </source>
</evidence>
<protein>
    <submittedName>
        <fullName evidence="2">Pyridoxamine 5-phosphate oxidase</fullName>
    </submittedName>
</protein>
<dbReference type="Pfam" id="PF13883">
    <property type="entry name" value="CREG_beta-barrel"/>
    <property type="match status" value="1"/>
</dbReference>
<sequence>MAEQRRDPVNETDDEARALARRLVAEASYGALAVQDPEGGAPLVSRVAVAAMGGLPVLLVSDLSVHTRALAVNPACSILLGEPGPKGDPLTHPRLTWVGWAEPVEKAAHREAWLARHPKAQLYIDFSDFRMLRLAPVLGLLNGGFGKAYRLASGDLVS</sequence>
<dbReference type="InterPro" id="IPR055343">
    <property type="entry name" value="CREG_beta-barrel"/>
</dbReference>
<reference evidence="2 3" key="1">
    <citation type="submission" date="2018-10" db="EMBL/GenBank/DDBJ databases">
        <title>Histidinibacterium lentulum gen. nov., sp. nov., a marine bacterium from the culture broth of Picochlorum sp. 122.</title>
        <authorList>
            <person name="Wang G."/>
        </authorList>
    </citation>
    <scope>NUCLEOTIDE SEQUENCE [LARGE SCALE GENOMIC DNA]</scope>
    <source>
        <strain evidence="2 3">B17</strain>
    </source>
</reference>
<dbReference type="EMBL" id="RDRB01000002">
    <property type="protein sequence ID" value="ROU03610.1"/>
    <property type="molecule type" value="Genomic_DNA"/>
</dbReference>
<dbReference type="OrthoDB" id="9814594at2"/>
<dbReference type="RefSeq" id="WP_123641145.1">
    <property type="nucleotide sequence ID" value="NZ_ML119082.1"/>
</dbReference>
<dbReference type="Proteomes" id="UP000268016">
    <property type="component" value="Unassembled WGS sequence"/>
</dbReference>
<name>A0A3N2R809_9RHOB</name>
<feature type="domain" description="CREG-like beta-barrel" evidence="1">
    <location>
        <begin position="13"/>
        <end position="148"/>
    </location>
</feature>
<dbReference type="InterPro" id="IPR012349">
    <property type="entry name" value="Split_barrel_FMN-bd"/>
</dbReference>
<dbReference type="AlphaFoldDB" id="A0A3N2R809"/>
<evidence type="ECO:0000313" key="2">
    <source>
        <dbReference type="EMBL" id="ROU03610.1"/>
    </source>
</evidence>
<dbReference type="Gene3D" id="2.30.110.10">
    <property type="entry name" value="Electron Transport, Fmn-binding Protein, Chain A"/>
    <property type="match status" value="1"/>
</dbReference>
<comment type="caution">
    <text evidence="2">The sequence shown here is derived from an EMBL/GenBank/DDBJ whole genome shotgun (WGS) entry which is preliminary data.</text>
</comment>
<dbReference type="PANTHER" id="PTHR13343">
    <property type="entry name" value="CREG1 PROTEIN"/>
    <property type="match status" value="1"/>
</dbReference>
<keyword evidence="3" id="KW-1185">Reference proteome</keyword>